<name>A0A9Q3CV32_9BASI</name>
<evidence type="ECO:0000256" key="2">
    <source>
        <dbReference type="ARBA" id="ARBA00022695"/>
    </source>
</evidence>
<dbReference type="PANTHER" id="PTHR37984">
    <property type="entry name" value="PROTEIN CBG26694"/>
    <property type="match status" value="1"/>
</dbReference>
<dbReference type="EMBL" id="AVOT02011062">
    <property type="protein sequence ID" value="MBW0491389.1"/>
    <property type="molecule type" value="Genomic_DNA"/>
</dbReference>
<evidence type="ECO:0000256" key="3">
    <source>
        <dbReference type="ARBA" id="ARBA00022722"/>
    </source>
</evidence>
<keyword evidence="2" id="KW-0548">Nucleotidyltransferase</keyword>
<protein>
    <recommendedName>
        <fullName evidence="7">Reverse transcriptase RNase H-like domain-containing protein</fullName>
    </recommendedName>
</protein>
<dbReference type="SUPFAM" id="SSF56672">
    <property type="entry name" value="DNA/RNA polymerases"/>
    <property type="match status" value="1"/>
</dbReference>
<keyword evidence="5" id="KW-0378">Hydrolase</keyword>
<dbReference type="InterPro" id="IPR041373">
    <property type="entry name" value="RT_RNaseH"/>
</dbReference>
<dbReference type="Pfam" id="PF17917">
    <property type="entry name" value="RT_RNaseH"/>
    <property type="match status" value="1"/>
</dbReference>
<evidence type="ECO:0000256" key="4">
    <source>
        <dbReference type="ARBA" id="ARBA00022759"/>
    </source>
</evidence>
<proteinExistence type="predicted"/>
<evidence type="ECO:0000256" key="5">
    <source>
        <dbReference type="ARBA" id="ARBA00022801"/>
    </source>
</evidence>
<evidence type="ECO:0000256" key="6">
    <source>
        <dbReference type="ARBA" id="ARBA00022918"/>
    </source>
</evidence>
<dbReference type="AlphaFoldDB" id="A0A9Q3CV32"/>
<sequence>MIVNVKRNSPPLLILPAYPASPRAREALETNINNVMKLGALRKAGYNEEVDITTPVIITWNDDKSRMVGPICFISRQIKLTEARCGASQMKCLCLVWDLKESHNYLYGSVFYVATDFNPMKSLLNMKTPNRHISRWQISIKEYRGSITIVHKSGNINKNYDVLSRQELPNILESPAYVTEKGEPQLPIVGINITDVGTEFFEEDIESYKQDNNFHILTSLLGKDCKDVALNNYLDDTWKKTYKNGRFHLFDGILNHRSKHTCVMVLCSMMLINKVLLECNKKAYSGNLSEDRKMESIKKCAWWTYWRKRFH</sequence>
<keyword evidence="1" id="KW-0808">Transferase</keyword>
<comment type="caution">
    <text evidence="8">The sequence shown here is derived from an EMBL/GenBank/DDBJ whole genome shotgun (WGS) entry which is preliminary data.</text>
</comment>
<evidence type="ECO:0000313" key="9">
    <source>
        <dbReference type="Proteomes" id="UP000765509"/>
    </source>
</evidence>
<dbReference type="GO" id="GO:0004519">
    <property type="term" value="F:endonuclease activity"/>
    <property type="evidence" value="ECO:0007669"/>
    <property type="project" value="UniProtKB-KW"/>
</dbReference>
<keyword evidence="3" id="KW-0540">Nuclease</keyword>
<evidence type="ECO:0000313" key="8">
    <source>
        <dbReference type="EMBL" id="MBW0491389.1"/>
    </source>
</evidence>
<organism evidence="8 9">
    <name type="scientific">Austropuccinia psidii MF-1</name>
    <dbReference type="NCBI Taxonomy" id="1389203"/>
    <lineage>
        <taxon>Eukaryota</taxon>
        <taxon>Fungi</taxon>
        <taxon>Dikarya</taxon>
        <taxon>Basidiomycota</taxon>
        <taxon>Pucciniomycotina</taxon>
        <taxon>Pucciniomycetes</taxon>
        <taxon>Pucciniales</taxon>
        <taxon>Sphaerophragmiaceae</taxon>
        <taxon>Austropuccinia</taxon>
    </lineage>
</organism>
<dbReference type="InterPro" id="IPR050951">
    <property type="entry name" value="Retrovirus_Pol_polyprotein"/>
</dbReference>
<dbReference type="InterPro" id="IPR043502">
    <property type="entry name" value="DNA/RNA_pol_sf"/>
</dbReference>
<reference evidence="8" key="1">
    <citation type="submission" date="2021-03" db="EMBL/GenBank/DDBJ databases">
        <title>Draft genome sequence of rust myrtle Austropuccinia psidii MF-1, a brazilian biotype.</title>
        <authorList>
            <person name="Quecine M.C."/>
            <person name="Pachon D.M.R."/>
            <person name="Bonatelli M.L."/>
            <person name="Correr F.H."/>
            <person name="Franceschini L.M."/>
            <person name="Leite T.F."/>
            <person name="Margarido G.R.A."/>
            <person name="Almeida C.A."/>
            <person name="Ferrarezi J.A."/>
            <person name="Labate C.A."/>
        </authorList>
    </citation>
    <scope>NUCLEOTIDE SEQUENCE</scope>
    <source>
        <strain evidence="8">MF-1</strain>
    </source>
</reference>
<feature type="domain" description="Reverse transcriptase RNase H-like" evidence="7">
    <location>
        <begin position="64"/>
        <end position="143"/>
    </location>
</feature>
<accession>A0A9Q3CV32</accession>
<keyword evidence="6" id="KW-0695">RNA-directed DNA polymerase</keyword>
<gene>
    <name evidence="8" type="ORF">O181_031104</name>
</gene>
<evidence type="ECO:0000259" key="7">
    <source>
        <dbReference type="Pfam" id="PF17917"/>
    </source>
</evidence>
<keyword evidence="9" id="KW-1185">Reference proteome</keyword>
<dbReference type="PANTHER" id="PTHR37984:SF5">
    <property type="entry name" value="PROTEIN NYNRIN-LIKE"/>
    <property type="match status" value="1"/>
</dbReference>
<dbReference type="GO" id="GO:0016787">
    <property type="term" value="F:hydrolase activity"/>
    <property type="evidence" value="ECO:0007669"/>
    <property type="project" value="UniProtKB-KW"/>
</dbReference>
<dbReference type="GO" id="GO:0003964">
    <property type="term" value="F:RNA-directed DNA polymerase activity"/>
    <property type="evidence" value="ECO:0007669"/>
    <property type="project" value="UniProtKB-KW"/>
</dbReference>
<dbReference type="Proteomes" id="UP000765509">
    <property type="component" value="Unassembled WGS sequence"/>
</dbReference>
<evidence type="ECO:0000256" key="1">
    <source>
        <dbReference type="ARBA" id="ARBA00022679"/>
    </source>
</evidence>
<keyword evidence="4" id="KW-0255">Endonuclease</keyword>